<protein>
    <recommendedName>
        <fullName evidence="3">Transposase</fullName>
    </recommendedName>
</protein>
<dbReference type="OrthoDB" id="2431447at2759"/>
<sequence length="127" mass="15157">ARNVPYLKRDQKRQRVAWEKKMKGLDWSMVVWSDECCVYLESSHNQIFIVCWEDEEYEENRLIPSFKQSSTWIMVWACIMKGVKGSLVVLEYPERKSRGINAQRYQKQVLDVVFLDFVISMQAKSLR</sequence>
<dbReference type="Gene3D" id="3.30.420.10">
    <property type="entry name" value="Ribonuclease H-like superfamily/Ribonuclease H"/>
    <property type="match status" value="1"/>
</dbReference>
<reference evidence="1" key="1">
    <citation type="submission" date="2022-08" db="EMBL/GenBank/DDBJ databases">
        <title>A Global Phylogenomic Analysis of the Shiitake Genus Lentinula.</title>
        <authorList>
            <consortium name="DOE Joint Genome Institute"/>
            <person name="Sierra-Patev S."/>
            <person name="Min B."/>
            <person name="Naranjo-Ortiz M."/>
            <person name="Looney B."/>
            <person name="Konkel Z."/>
            <person name="Slot J.C."/>
            <person name="Sakamoto Y."/>
            <person name="Steenwyk J.L."/>
            <person name="Rokas A."/>
            <person name="Carro J."/>
            <person name="Camarero S."/>
            <person name="Ferreira P."/>
            <person name="Molpeceres G."/>
            <person name="Ruiz-Duenas F.J."/>
            <person name="Serrano A."/>
            <person name="Henrissat B."/>
            <person name="Drula E."/>
            <person name="Hughes K.W."/>
            <person name="Mata J.L."/>
            <person name="Ishikawa N.K."/>
            <person name="Vargas-Isla R."/>
            <person name="Ushijima S."/>
            <person name="Smith C.A."/>
            <person name="Ahrendt S."/>
            <person name="Andreopoulos W."/>
            <person name="He G."/>
            <person name="Labutti K."/>
            <person name="Lipzen A."/>
            <person name="Ng V."/>
            <person name="Riley R."/>
            <person name="Sandor L."/>
            <person name="Barry K."/>
            <person name="Martinez A.T."/>
            <person name="Xiao Y."/>
            <person name="Gibbons J.G."/>
            <person name="Terashima K."/>
            <person name="Grigoriev I.V."/>
            <person name="Hibbett D.S."/>
        </authorList>
    </citation>
    <scope>NUCLEOTIDE SEQUENCE</scope>
    <source>
        <strain evidence="1">JLM2183</strain>
    </source>
</reference>
<dbReference type="AlphaFoldDB" id="A0A9W9A4L6"/>
<evidence type="ECO:0008006" key="3">
    <source>
        <dbReference type="Google" id="ProtNLM"/>
    </source>
</evidence>
<feature type="non-terminal residue" evidence="1">
    <location>
        <position position="1"/>
    </location>
</feature>
<dbReference type="GO" id="GO:0003676">
    <property type="term" value="F:nucleic acid binding"/>
    <property type="evidence" value="ECO:0007669"/>
    <property type="project" value="InterPro"/>
</dbReference>
<dbReference type="EMBL" id="JAOTPV010000016">
    <property type="protein sequence ID" value="KAJ4474326.1"/>
    <property type="molecule type" value="Genomic_DNA"/>
</dbReference>
<keyword evidence="2" id="KW-1185">Reference proteome</keyword>
<feature type="non-terminal residue" evidence="1">
    <location>
        <position position="127"/>
    </location>
</feature>
<gene>
    <name evidence="1" type="ORF">J3R30DRAFT_3248762</name>
</gene>
<dbReference type="Proteomes" id="UP001150266">
    <property type="component" value="Unassembled WGS sequence"/>
</dbReference>
<evidence type="ECO:0000313" key="1">
    <source>
        <dbReference type="EMBL" id="KAJ4474326.1"/>
    </source>
</evidence>
<dbReference type="InterPro" id="IPR036397">
    <property type="entry name" value="RNaseH_sf"/>
</dbReference>
<organism evidence="1 2">
    <name type="scientific">Lentinula aciculospora</name>
    <dbReference type="NCBI Taxonomy" id="153920"/>
    <lineage>
        <taxon>Eukaryota</taxon>
        <taxon>Fungi</taxon>
        <taxon>Dikarya</taxon>
        <taxon>Basidiomycota</taxon>
        <taxon>Agaricomycotina</taxon>
        <taxon>Agaricomycetes</taxon>
        <taxon>Agaricomycetidae</taxon>
        <taxon>Agaricales</taxon>
        <taxon>Marasmiineae</taxon>
        <taxon>Omphalotaceae</taxon>
        <taxon>Lentinula</taxon>
    </lineage>
</organism>
<comment type="caution">
    <text evidence="1">The sequence shown here is derived from an EMBL/GenBank/DDBJ whole genome shotgun (WGS) entry which is preliminary data.</text>
</comment>
<evidence type="ECO:0000313" key="2">
    <source>
        <dbReference type="Proteomes" id="UP001150266"/>
    </source>
</evidence>
<name>A0A9W9A4L6_9AGAR</name>
<proteinExistence type="predicted"/>
<accession>A0A9W9A4L6</accession>